<evidence type="ECO:0000259" key="3">
    <source>
        <dbReference type="Pfam" id="PF18962"/>
    </source>
</evidence>
<dbReference type="InterPro" id="IPR026444">
    <property type="entry name" value="Secre_tail"/>
</dbReference>
<protein>
    <submittedName>
        <fullName evidence="4">Poly(Beta-D-mannuronate) lyase</fullName>
    </submittedName>
</protein>
<dbReference type="NCBIfam" id="TIGR04183">
    <property type="entry name" value="Por_Secre_tail"/>
    <property type="match status" value="1"/>
</dbReference>
<dbReference type="Pfam" id="PF14592">
    <property type="entry name" value="Chondroitinas_B"/>
    <property type="match status" value="1"/>
</dbReference>
<dbReference type="GO" id="GO:0016829">
    <property type="term" value="F:lyase activity"/>
    <property type="evidence" value="ECO:0007669"/>
    <property type="project" value="UniProtKB-KW"/>
</dbReference>
<keyword evidence="2" id="KW-0812">Transmembrane</keyword>
<keyword evidence="5" id="KW-1185">Reference proteome</keyword>
<dbReference type="SUPFAM" id="SSF51126">
    <property type="entry name" value="Pectin lyase-like"/>
    <property type="match status" value="1"/>
</dbReference>
<evidence type="ECO:0000256" key="1">
    <source>
        <dbReference type="ARBA" id="ARBA00022729"/>
    </source>
</evidence>
<sequence length="621" mass="68027">MKRIIPIKRPAFFMIVNLKFFFSIVAIIALSLNMSSQTVTTLAAFKTAVNAAVPGSTIIVKNGSYTDFVASITKSGTAQQPITIKAETVGGVTLTGNSNFGIKKSAYINFEGFVFNCTSNSTLIKLEASNNVRISKNVFEQNAITATVKVSWIVVVGTFDDYTFQMLSHHNRIDHNIFKNKLTMGNFITIDGTYNQARTENYQSHHDRIDHNYFYNNSPRAENEKESIRIGNSLLCNSSGFTTVEFNLFEECDGDPEIVSVKSNDNLIRYNTFTRSHGSLTLRQGNRTRVEGNYFFGGGKADAVYVPNPQTTPPTTPQPIHTGGIRVYGTDHVIVNNYFEGLQGTVWDAPIALTQGDVITGESTDPSLHYRPERVTIAYNTLVNNTYGIELGYTRADGTYNKKLADIKIANNLVVGSQNNLVRYLADQQGAITWANNIMYPTGTAQLVTGGPAFTSDQVSVQNPNLALNGTIWKATNTSPVIADAVPSLNVNIDIDGQPRLAISNAGADHFSTELVTYFPVTINDVGPNSPEGSLSVVTSIAPKSLLYPNPTKGHFELAIPFLQNEIAVELINIHGQVVGKGVYPVVSGRVQLNLDNQSTGVYFLRVNLDGKQMNYKVIKQ</sequence>
<dbReference type="Pfam" id="PF18962">
    <property type="entry name" value="Por_Secre_tail"/>
    <property type="match status" value="1"/>
</dbReference>
<reference evidence="5" key="1">
    <citation type="submission" date="2016-11" db="EMBL/GenBank/DDBJ databases">
        <authorList>
            <person name="Varghese N."/>
            <person name="Submissions S."/>
        </authorList>
    </citation>
    <scope>NUCLEOTIDE SEQUENCE [LARGE SCALE GENOMIC DNA]</scope>
    <source>
        <strain evidence="5">DSM 19978</strain>
    </source>
</reference>
<keyword evidence="2" id="KW-0472">Membrane</keyword>
<gene>
    <name evidence="4" type="ORF">SAMN05443549_104125</name>
</gene>
<evidence type="ECO:0000313" key="4">
    <source>
        <dbReference type="EMBL" id="SHG45768.1"/>
    </source>
</evidence>
<organism evidence="4 5">
    <name type="scientific">Flavobacterium fluvii</name>
    <dbReference type="NCBI Taxonomy" id="468056"/>
    <lineage>
        <taxon>Bacteria</taxon>
        <taxon>Pseudomonadati</taxon>
        <taxon>Bacteroidota</taxon>
        <taxon>Flavobacteriia</taxon>
        <taxon>Flavobacteriales</taxon>
        <taxon>Flavobacteriaceae</taxon>
        <taxon>Flavobacterium</taxon>
    </lineage>
</organism>
<keyword evidence="2" id="KW-1133">Transmembrane helix</keyword>
<dbReference type="InterPro" id="IPR011050">
    <property type="entry name" value="Pectin_lyase_fold/virulence"/>
</dbReference>
<evidence type="ECO:0000313" key="5">
    <source>
        <dbReference type="Proteomes" id="UP000184516"/>
    </source>
</evidence>
<dbReference type="EMBL" id="FQWB01000004">
    <property type="protein sequence ID" value="SHG45768.1"/>
    <property type="molecule type" value="Genomic_DNA"/>
</dbReference>
<dbReference type="CDD" id="cd14251">
    <property type="entry name" value="PL-6"/>
    <property type="match status" value="1"/>
</dbReference>
<keyword evidence="1" id="KW-0732">Signal</keyword>
<dbReference type="RefSeq" id="WP_073370432.1">
    <property type="nucleotide sequence ID" value="NZ_FQWB01000004.1"/>
</dbReference>
<dbReference type="OrthoDB" id="6475864at2"/>
<dbReference type="SMART" id="SM00710">
    <property type="entry name" value="PbH1"/>
    <property type="match status" value="7"/>
</dbReference>
<dbReference type="AlphaFoldDB" id="A0A1M5JZ28"/>
<dbReference type="Proteomes" id="UP000184516">
    <property type="component" value="Unassembled WGS sequence"/>
</dbReference>
<dbReference type="InterPro" id="IPR006626">
    <property type="entry name" value="PbH1"/>
</dbReference>
<dbReference type="InterPro" id="IPR039513">
    <property type="entry name" value="PL-6"/>
</dbReference>
<proteinExistence type="predicted"/>
<evidence type="ECO:0000256" key="2">
    <source>
        <dbReference type="SAM" id="Phobius"/>
    </source>
</evidence>
<feature type="transmembrane region" description="Helical" evidence="2">
    <location>
        <begin position="12"/>
        <end position="32"/>
    </location>
</feature>
<name>A0A1M5JZ28_9FLAO</name>
<keyword evidence="4" id="KW-0456">Lyase</keyword>
<dbReference type="Gene3D" id="2.160.20.10">
    <property type="entry name" value="Single-stranded right-handed beta-helix, Pectin lyase-like"/>
    <property type="match status" value="1"/>
</dbReference>
<accession>A0A1M5JZ28</accession>
<dbReference type="InterPro" id="IPR012334">
    <property type="entry name" value="Pectin_lyas_fold"/>
</dbReference>
<dbReference type="STRING" id="468056.SAMN05443549_104125"/>
<feature type="domain" description="Secretion system C-terminal sorting" evidence="3">
    <location>
        <begin position="547"/>
        <end position="619"/>
    </location>
</feature>